<organism evidence="7 8">
    <name type="scientific">Streptomyces alboflavus</name>
    <dbReference type="NCBI Taxonomy" id="67267"/>
    <lineage>
        <taxon>Bacteria</taxon>
        <taxon>Bacillati</taxon>
        <taxon>Actinomycetota</taxon>
        <taxon>Actinomycetes</taxon>
        <taxon>Kitasatosporales</taxon>
        <taxon>Streptomycetaceae</taxon>
        <taxon>Streptomyces</taxon>
    </lineage>
</organism>
<evidence type="ECO:0000256" key="1">
    <source>
        <dbReference type="ARBA" id="ARBA00004141"/>
    </source>
</evidence>
<feature type="domain" description="ABC-2 type transporter transmembrane" evidence="6">
    <location>
        <begin position="5"/>
        <end position="206"/>
    </location>
</feature>
<keyword evidence="8" id="KW-1185">Reference proteome</keyword>
<evidence type="ECO:0000313" key="7">
    <source>
        <dbReference type="EMBL" id="ARX85260.1"/>
    </source>
</evidence>
<feature type="transmembrane region" description="Helical" evidence="5">
    <location>
        <begin position="217"/>
        <end position="235"/>
    </location>
</feature>
<proteinExistence type="predicted"/>
<protein>
    <recommendedName>
        <fullName evidence="6">ABC-2 type transporter transmembrane domain-containing protein</fullName>
    </recommendedName>
</protein>
<dbReference type="Proteomes" id="UP000195880">
    <property type="component" value="Chromosome"/>
</dbReference>
<keyword evidence="2 5" id="KW-0812">Transmembrane</keyword>
<dbReference type="GO" id="GO:0016020">
    <property type="term" value="C:membrane"/>
    <property type="evidence" value="ECO:0007669"/>
    <property type="project" value="UniProtKB-SubCell"/>
</dbReference>
<evidence type="ECO:0000313" key="8">
    <source>
        <dbReference type="Proteomes" id="UP000195880"/>
    </source>
</evidence>
<keyword evidence="3 5" id="KW-1133">Transmembrane helix</keyword>
<dbReference type="EMBL" id="CP021748">
    <property type="protein sequence ID" value="ARX85260.1"/>
    <property type="molecule type" value="Genomic_DNA"/>
</dbReference>
<dbReference type="AlphaFoldDB" id="A0A1Z1WFX0"/>
<evidence type="ECO:0000256" key="3">
    <source>
        <dbReference type="ARBA" id="ARBA00022989"/>
    </source>
</evidence>
<dbReference type="InterPro" id="IPR013525">
    <property type="entry name" value="ABC2_TM"/>
</dbReference>
<evidence type="ECO:0000256" key="4">
    <source>
        <dbReference type="ARBA" id="ARBA00023136"/>
    </source>
</evidence>
<sequence>MAAFVQLQWLLLTRSPRLLATLFVVPLYAVVFFTTVRSYGAPELAGTVALTAFSMSMWSQAMFVAAEVVDNDRWDGTLEPSLLTANAYVRSLVTRVCTTTALSVPVLVEVIAIGRVGFEFPLPVHRPGIALTATLLLVVGTAGSALLVSALMIIVPVGRLLQNALTYPFYILGGLVLPVTSLPAPVEWVARLFFLSHGAQLLRDAMSGADGSHWGDFWALLVLSVVQLAAGVFLLRRALSRARRGEARLYA</sequence>
<dbReference type="PANTHER" id="PTHR43229:SF6">
    <property type="entry name" value="ABC-TYPE MULTIDRUG TRANSPORT SYSTEM, PERMEASE COMPONENT"/>
    <property type="match status" value="1"/>
</dbReference>
<comment type="subcellular location">
    <subcellularLocation>
        <location evidence="1">Membrane</location>
        <topology evidence="1">Multi-pass membrane protein</topology>
    </subcellularLocation>
</comment>
<gene>
    <name evidence="7" type="ORF">SMD44_04719</name>
</gene>
<keyword evidence="4 5" id="KW-0472">Membrane</keyword>
<dbReference type="KEGG" id="salf:SMD44_04719"/>
<feature type="transmembrane region" description="Helical" evidence="5">
    <location>
        <begin position="18"/>
        <end position="36"/>
    </location>
</feature>
<evidence type="ECO:0000259" key="6">
    <source>
        <dbReference type="Pfam" id="PF01061"/>
    </source>
</evidence>
<dbReference type="OrthoDB" id="9255971at2"/>
<dbReference type="PANTHER" id="PTHR43229">
    <property type="entry name" value="NODULATION PROTEIN J"/>
    <property type="match status" value="1"/>
</dbReference>
<accession>A0A1Z1WFX0</accession>
<dbReference type="GO" id="GO:0140359">
    <property type="term" value="F:ABC-type transporter activity"/>
    <property type="evidence" value="ECO:0007669"/>
    <property type="project" value="InterPro"/>
</dbReference>
<reference evidence="7 8" key="1">
    <citation type="submission" date="2017-05" db="EMBL/GenBank/DDBJ databases">
        <title>Streptomyces alboflavus Genome sequencing and assembly.</title>
        <authorList>
            <person name="Wang Y."/>
            <person name="Du B."/>
            <person name="Ding Y."/>
            <person name="Liu H."/>
            <person name="Hou Q."/>
            <person name="Liu K."/>
            <person name="Wang C."/>
            <person name="Yao L."/>
        </authorList>
    </citation>
    <scope>NUCLEOTIDE SEQUENCE [LARGE SCALE GENOMIC DNA]</scope>
    <source>
        <strain evidence="7 8">MDJK44</strain>
    </source>
</reference>
<dbReference type="Pfam" id="PF01061">
    <property type="entry name" value="ABC2_membrane"/>
    <property type="match status" value="1"/>
</dbReference>
<feature type="transmembrane region" description="Helical" evidence="5">
    <location>
        <begin position="129"/>
        <end position="155"/>
    </location>
</feature>
<feature type="transmembrane region" description="Helical" evidence="5">
    <location>
        <begin position="167"/>
        <end position="186"/>
    </location>
</feature>
<dbReference type="RefSeq" id="WP_087885193.1">
    <property type="nucleotide sequence ID" value="NZ_CP021748.1"/>
</dbReference>
<dbReference type="InterPro" id="IPR051784">
    <property type="entry name" value="Nod_factor_ABC_transporter"/>
</dbReference>
<evidence type="ECO:0000256" key="2">
    <source>
        <dbReference type="ARBA" id="ARBA00022692"/>
    </source>
</evidence>
<evidence type="ECO:0000256" key="5">
    <source>
        <dbReference type="SAM" id="Phobius"/>
    </source>
</evidence>
<name>A0A1Z1WFX0_9ACTN</name>